<comment type="caution">
    <text evidence="4">The sequence shown here is derived from an EMBL/GenBank/DDBJ whole genome shotgun (WGS) entry which is preliminary data.</text>
</comment>
<sequence>MQNNHIQFLKLAFEEAILAERGGTYPIGAVIVDSEGNVISRGRNRVFTEIDCTAHAEVDAIRQASHVLLDITNRKFNKNDFTLYTTCEPCPMCTCTILLSGIKQVVWAADDDEYGAIRRMKEGPHFLSLFNTIQYIASPCLELENKQRKMLKEWNIRRGIIHKEWEEKIKT</sequence>
<dbReference type="Gene3D" id="3.40.140.10">
    <property type="entry name" value="Cytidine Deaminase, domain 2"/>
    <property type="match status" value="1"/>
</dbReference>
<organism evidence="4 5">
    <name type="scientific">Cohnella lubricantis</name>
    <dbReference type="NCBI Taxonomy" id="2163172"/>
    <lineage>
        <taxon>Bacteria</taxon>
        <taxon>Bacillati</taxon>
        <taxon>Bacillota</taxon>
        <taxon>Bacilli</taxon>
        <taxon>Bacillales</taxon>
        <taxon>Paenibacillaceae</taxon>
        <taxon>Cohnella</taxon>
    </lineage>
</organism>
<dbReference type="PANTHER" id="PTHR11079">
    <property type="entry name" value="CYTOSINE DEAMINASE FAMILY MEMBER"/>
    <property type="match status" value="1"/>
</dbReference>
<feature type="domain" description="CMP/dCMP-type deaminase" evidence="3">
    <location>
        <begin position="3"/>
        <end position="127"/>
    </location>
</feature>
<dbReference type="PANTHER" id="PTHR11079:SF202">
    <property type="entry name" value="TRNA-SPECIFIC ADENOSINE DEAMINASE"/>
    <property type="match status" value="1"/>
</dbReference>
<keyword evidence="1" id="KW-0479">Metal-binding</keyword>
<protein>
    <submittedName>
        <fullName evidence="4">Nucleoside deaminase</fullName>
    </submittedName>
</protein>
<dbReference type="InterPro" id="IPR002125">
    <property type="entry name" value="CMP_dCMP_dom"/>
</dbReference>
<evidence type="ECO:0000313" key="4">
    <source>
        <dbReference type="EMBL" id="MBB6677803.1"/>
    </source>
</evidence>
<dbReference type="SUPFAM" id="SSF53927">
    <property type="entry name" value="Cytidine deaminase-like"/>
    <property type="match status" value="1"/>
</dbReference>
<dbReference type="GO" id="GO:0052717">
    <property type="term" value="F:tRNA-specific adenosine-34 deaminase activity"/>
    <property type="evidence" value="ECO:0007669"/>
    <property type="project" value="TreeGrafter"/>
</dbReference>
<name>A0A841T8H6_9BACL</name>
<dbReference type="InterPro" id="IPR016192">
    <property type="entry name" value="APOBEC/CMP_deaminase_Zn-bd"/>
</dbReference>
<evidence type="ECO:0000259" key="3">
    <source>
        <dbReference type="PROSITE" id="PS51747"/>
    </source>
</evidence>
<dbReference type="RefSeq" id="WP_185179083.1">
    <property type="nucleotide sequence ID" value="NZ_CBCSEP010000014.1"/>
</dbReference>
<evidence type="ECO:0000313" key="5">
    <source>
        <dbReference type="Proteomes" id="UP000574133"/>
    </source>
</evidence>
<dbReference type="PROSITE" id="PS51747">
    <property type="entry name" value="CYT_DCMP_DEAMINASES_2"/>
    <property type="match status" value="1"/>
</dbReference>
<dbReference type="PROSITE" id="PS00903">
    <property type="entry name" value="CYT_DCMP_DEAMINASES_1"/>
    <property type="match status" value="1"/>
</dbReference>
<dbReference type="InterPro" id="IPR016193">
    <property type="entry name" value="Cytidine_deaminase-like"/>
</dbReference>
<gene>
    <name evidence="4" type="ORF">H4Q31_10750</name>
</gene>
<reference evidence="4 5" key="1">
    <citation type="submission" date="2020-08" db="EMBL/GenBank/DDBJ databases">
        <title>Cohnella phylogeny.</title>
        <authorList>
            <person name="Dunlap C."/>
        </authorList>
    </citation>
    <scope>NUCLEOTIDE SEQUENCE [LARGE SCALE GENOMIC DNA]</scope>
    <source>
        <strain evidence="4 5">DSM 103658</strain>
    </source>
</reference>
<accession>A0A841T8H6</accession>
<proteinExistence type="predicted"/>
<keyword evidence="2" id="KW-0862">Zinc</keyword>
<keyword evidence="5" id="KW-1185">Reference proteome</keyword>
<dbReference type="EMBL" id="JACJVN010000037">
    <property type="protein sequence ID" value="MBB6677803.1"/>
    <property type="molecule type" value="Genomic_DNA"/>
</dbReference>
<evidence type="ECO:0000256" key="2">
    <source>
        <dbReference type="ARBA" id="ARBA00022833"/>
    </source>
</evidence>
<dbReference type="Pfam" id="PF00383">
    <property type="entry name" value="dCMP_cyt_deam_1"/>
    <property type="match status" value="1"/>
</dbReference>
<dbReference type="GO" id="GO:0008270">
    <property type="term" value="F:zinc ion binding"/>
    <property type="evidence" value="ECO:0007669"/>
    <property type="project" value="InterPro"/>
</dbReference>
<dbReference type="Proteomes" id="UP000574133">
    <property type="component" value="Unassembled WGS sequence"/>
</dbReference>
<evidence type="ECO:0000256" key="1">
    <source>
        <dbReference type="ARBA" id="ARBA00022723"/>
    </source>
</evidence>
<dbReference type="AlphaFoldDB" id="A0A841T8H6"/>
<dbReference type="GO" id="GO:0002100">
    <property type="term" value="P:tRNA wobble adenosine to inosine editing"/>
    <property type="evidence" value="ECO:0007669"/>
    <property type="project" value="TreeGrafter"/>
</dbReference>
<dbReference type="CDD" id="cd01285">
    <property type="entry name" value="nucleoside_deaminase"/>
    <property type="match status" value="1"/>
</dbReference>